<feature type="domain" description="Tn3 transposase DDE" evidence="2">
    <location>
        <begin position="26"/>
        <end position="100"/>
    </location>
</feature>
<protein>
    <submittedName>
        <fullName evidence="3">Tn3 family transposase</fullName>
    </submittedName>
</protein>
<feature type="region of interest" description="Disordered" evidence="1">
    <location>
        <begin position="1"/>
        <end position="25"/>
    </location>
</feature>
<proteinExistence type="predicted"/>
<accession>A0ABT6WVX6</accession>
<evidence type="ECO:0000259" key="2">
    <source>
        <dbReference type="Pfam" id="PF01526"/>
    </source>
</evidence>
<dbReference type="Proteomes" id="UP001241758">
    <property type="component" value="Unassembled WGS sequence"/>
</dbReference>
<name>A0ABT6WVX6_9ACTN</name>
<dbReference type="InterPro" id="IPR002513">
    <property type="entry name" value="Tn3_Tnp_DDE_dom"/>
</dbReference>
<dbReference type="Pfam" id="PF01526">
    <property type="entry name" value="DDE_Tnp_Tn3"/>
    <property type="match status" value="1"/>
</dbReference>
<sequence>MSPSVNATSPVFAPAGLQPRTSASGTTAYADEGALRCRHHEQQTEQMWCLTLATNAIVCWSTEYHGLGVAALRRTGRDVDDELLAHIWPTHHENVHFYGTHSVDIDGELARLDTDGYRPLRLNEPAPTSILIVTCTRISL</sequence>
<dbReference type="EMBL" id="JASCTH010000027">
    <property type="protein sequence ID" value="MDI6103775.1"/>
    <property type="molecule type" value="Genomic_DNA"/>
</dbReference>
<comment type="caution">
    <text evidence="3">The sequence shown here is derived from an EMBL/GenBank/DDBJ whole genome shotgun (WGS) entry which is preliminary data.</text>
</comment>
<gene>
    <name evidence="3" type="ORF">QLQ12_34690</name>
</gene>
<keyword evidence="4" id="KW-1185">Reference proteome</keyword>
<evidence type="ECO:0000313" key="3">
    <source>
        <dbReference type="EMBL" id="MDI6103775.1"/>
    </source>
</evidence>
<organism evidence="3 4">
    <name type="scientific">Actinoplanes sandaracinus</name>
    <dbReference type="NCBI Taxonomy" id="3045177"/>
    <lineage>
        <taxon>Bacteria</taxon>
        <taxon>Bacillati</taxon>
        <taxon>Actinomycetota</taxon>
        <taxon>Actinomycetes</taxon>
        <taxon>Micromonosporales</taxon>
        <taxon>Micromonosporaceae</taxon>
        <taxon>Actinoplanes</taxon>
    </lineage>
</organism>
<evidence type="ECO:0000313" key="4">
    <source>
        <dbReference type="Proteomes" id="UP001241758"/>
    </source>
</evidence>
<evidence type="ECO:0000256" key="1">
    <source>
        <dbReference type="SAM" id="MobiDB-lite"/>
    </source>
</evidence>
<reference evidence="3 4" key="1">
    <citation type="submission" date="2023-05" db="EMBL/GenBank/DDBJ databases">
        <title>Actinoplanes sp. NEAU-A12 genome sequencing.</title>
        <authorList>
            <person name="Wang Z.-S."/>
        </authorList>
    </citation>
    <scope>NUCLEOTIDE SEQUENCE [LARGE SCALE GENOMIC DNA]</scope>
    <source>
        <strain evidence="3 4">NEAU-A12</strain>
    </source>
</reference>